<dbReference type="RefSeq" id="XP_018692074.1">
    <property type="nucleotide sequence ID" value="XM_018839306.1"/>
</dbReference>
<dbReference type="GO" id="GO:0003677">
    <property type="term" value="F:DNA binding"/>
    <property type="evidence" value="ECO:0007669"/>
    <property type="project" value="TreeGrafter"/>
</dbReference>
<protein>
    <recommendedName>
        <fullName evidence="4">cAMP-independent regulatory protein pac2</fullName>
    </recommendedName>
</protein>
<feature type="compositionally biased region" description="Polar residues" evidence="1">
    <location>
        <begin position="357"/>
        <end position="370"/>
    </location>
</feature>
<feature type="region of interest" description="Disordered" evidence="1">
    <location>
        <begin position="269"/>
        <end position="450"/>
    </location>
</feature>
<organism evidence="2 3">
    <name type="scientific">Fonsecaea erecta</name>
    <dbReference type="NCBI Taxonomy" id="1367422"/>
    <lineage>
        <taxon>Eukaryota</taxon>
        <taxon>Fungi</taxon>
        <taxon>Dikarya</taxon>
        <taxon>Ascomycota</taxon>
        <taxon>Pezizomycotina</taxon>
        <taxon>Eurotiomycetes</taxon>
        <taxon>Chaetothyriomycetidae</taxon>
        <taxon>Chaetothyriales</taxon>
        <taxon>Herpotrichiellaceae</taxon>
        <taxon>Fonsecaea</taxon>
    </lineage>
</organism>
<evidence type="ECO:0000313" key="3">
    <source>
        <dbReference type="Proteomes" id="UP000078343"/>
    </source>
</evidence>
<accession>A0A178ZFZ7</accession>
<dbReference type="OrthoDB" id="5572844at2759"/>
<dbReference type="AlphaFoldDB" id="A0A178ZFZ7"/>
<feature type="compositionally biased region" description="Polar residues" evidence="1">
    <location>
        <begin position="384"/>
        <end position="396"/>
    </location>
</feature>
<keyword evidence="3" id="KW-1185">Reference proteome</keyword>
<evidence type="ECO:0000313" key="2">
    <source>
        <dbReference type="EMBL" id="OAP58707.1"/>
    </source>
</evidence>
<dbReference type="InterPro" id="IPR018608">
    <property type="entry name" value="Gti1/Pac2"/>
</dbReference>
<dbReference type="PANTHER" id="PTHR28027">
    <property type="entry name" value="TRANSCRIPTIONAL REGULATOR MIT1"/>
    <property type="match status" value="1"/>
</dbReference>
<dbReference type="STRING" id="1367422.A0A178ZFZ7"/>
<dbReference type="Proteomes" id="UP000078343">
    <property type="component" value="Unassembled WGS sequence"/>
</dbReference>
<evidence type="ECO:0000256" key="1">
    <source>
        <dbReference type="SAM" id="MobiDB-lite"/>
    </source>
</evidence>
<dbReference type="EMBL" id="LVYI01000006">
    <property type="protein sequence ID" value="OAP58707.1"/>
    <property type="molecule type" value="Genomic_DNA"/>
</dbReference>
<comment type="caution">
    <text evidence="2">The sequence shown here is derived from an EMBL/GenBank/DDBJ whole genome shotgun (WGS) entry which is preliminary data.</text>
</comment>
<feature type="compositionally biased region" description="Basic and acidic residues" evidence="1">
    <location>
        <begin position="439"/>
        <end position="450"/>
    </location>
</feature>
<dbReference type="PANTHER" id="PTHR28027:SF1">
    <property type="entry name" value="CAMP INDEPENDENT REGULATORY PROTEIN (AFU_ORTHOLOGUE AFUA_3G09640)"/>
    <property type="match status" value="1"/>
</dbReference>
<feature type="region of interest" description="Disordered" evidence="1">
    <location>
        <begin position="82"/>
        <end position="126"/>
    </location>
</feature>
<dbReference type="Pfam" id="PF09729">
    <property type="entry name" value="Gti1_Pac2"/>
    <property type="match status" value="1"/>
</dbReference>
<name>A0A178ZFZ7_9EURO</name>
<evidence type="ECO:0008006" key="4">
    <source>
        <dbReference type="Google" id="ProtNLM"/>
    </source>
</evidence>
<feature type="compositionally biased region" description="Pro residues" evidence="1">
    <location>
        <begin position="318"/>
        <end position="332"/>
    </location>
</feature>
<reference evidence="2 3" key="1">
    <citation type="submission" date="2016-04" db="EMBL/GenBank/DDBJ databases">
        <title>Draft genome of Fonsecaea erecta CBS 125763.</title>
        <authorList>
            <person name="Weiss V.A."/>
            <person name="Vicente V.A."/>
            <person name="Raittz R.T."/>
            <person name="Moreno L.F."/>
            <person name="De Souza E.M."/>
            <person name="Pedrosa F.O."/>
            <person name="Steffens M.B."/>
            <person name="Faoro H."/>
            <person name="Tadra-Sfeir M.Z."/>
            <person name="Najafzadeh M.J."/>
            <person name="Felipe M.S."/>
            <person name="Teixeira M."/>
            <person name="Sun J."/>
            <person name="Xi L."/>
            <person name="Gomes R."/>
            <person name="De Azevedo C.M."/>
            <person name="Salgado C.G."/>
            <person name="Da Silva M.B."/>
            <person name="Nascimento M.F."/>
            <person name="Queiroz-Telles F."/>
            <person name="Attili D.S."/>
            <person name="Gorbushina A."/>
        </authorList>
    </citation>
    <scope>NUCLEOTIDE SEQUENCE [LARGE SCALE GENOMIC DNA]</scope>
    <source>
        <strain evidence="2 3">CBS 125763</strain>
    </source>
</reference>
<dbReference type="GeneID" id="30011965"/>
<sequence length="462" mass="49542">METYHGLVRTPTDAIILFEACRLGILPRVQRRLSEKERQSIRSGSVFVWDEREAGMRRWTDGKSWSASRVSGSFLTYREMEGKRGGNAYGNPGARGTKTPETSQDDPSQAGEGEEGPDGYRYKPDGLMKQSFSITTSTGQHLHLISYYSRSHPASQGLRQPSTDPSLASIQPAKGMYPESTINDQSTVPAVTRSPMLGAPGYVVTPGGPGYHRPSPAPPQAYIPPGYIPHPAYIYPISPMHTPPPGHYLQPYALPPGLPPLAYSAAPYHSPHPLPLSQAPPSSFDQRPLRNSDSRSSGPPPLPPTTSVQAPLNAYPVSQPPPPLYQASPVPPVNAQGPEMSNENVGSGPQIDPRLTATANGGDYQTNGATVKNDENHPAPAQPPETTTVSASQAPTITALVHNIDTNVPPTEKAEAEADRQASTSPGGTKNGAPPQDIPSEKLGFREDKRALSKLDRVFAKV</sequence>
<gene>
    <name evidence="2" type="ORF">AYL99_07797</name>
</gene>
<proteinExistence type="predicted"/>